<dbReference type="GeneID" id="66064456"/>
<evidence type="ECO:0000313" key="2">
    <source>
        <dbReference type="EMBL" id="GAO13261.1"/>
    </source>
</evidence>
<dbReference type="KEGG" id="uvi:66064456"/>
<feature type="region of interest" description="Disordered" evidence="1">
    <location>
        <begin position="55"/>
        <end position="84"/>
    </location>
</feature>
<reference evidence="5" key="2">
    <citation type="journal article" date="2016" name="Genome Announc.">
        <title>Genome sequence of Ustilaginoidea virens IPU010, a rice pathogenic fungus causing false smut.</title>
        <authorList>
            <person name="Kumagai T."/>
            <person name="Ishii T."/>
            <person name="Terai G."/>
            <person name="Umemura M."/>
            <person name="Machida M."/>
            <person name="Asai K."/>
        </authorList>
    </citation>
    <scope>NUCLEOTIDE SEQUENCE [LARGE SCALE GENOMIC DNA]</scope>
    <source>
        <strain evidence="5">IPU010</strain>
    </source>
</reference>
<accession>A0A063C4J0</accession>
<keyword evidence="4" id="KW-1185">Reference proteome</keyword>
<feature type="compositionally biased region" description="Polar residues" evidence="1">
    <location>
        <begin position="351"/>
        <end position="360"/>
    </location>
</feature>
<dbReference type="Proteomes" id="UP000027002">
    <property type="component" value="Chromosome 3"/>
</dbReference>
<dbReference type="Proteomes" id="UP000054053">
    <property type="component" value="Unassembled WGS sequence"/>
</dbReference>
<dbReference type="HOGENOM" id="CLU_022340_2_0_1"/>
<feature type="compositionally biased region" description="Low complexity" evidence="1">
    <location>
        <begin position="302"/>
        <end position="320"/>
    </location>
</feature>
<feature type="region of interest" description="Disordered" evidence="1">
    <location>
        <begin position="167"/>
        <end position="189"/>
    </location>
</feature>
<feature type="compositionally biased region" description="Polar residues" evidence="1">
    <location>
        <begin position="271"/>
        <end position="283"/>
    </location>
</feature>
<evidence type="ECO:0000313" key="3">
    <source>
        <dbReference type="EMBL" id="QUC19437.1"/>
    </source>
</evidence>
<gene>
    <name evidence="3" type="ORF">UV8b_03678</name>
    <name evidence="2" type="ORF">UVI_02026070</name>
</gene>
<evidence type="ECO:0000256" key="1">
    <source>
        <dbReference type="SAM" id="MobiDB-lite"/>
    </source>
</evidence>
<evidence type="ECO:0000313" key="4">
    <source>
        <dbReference type="Proteomes" id="UP000027002"/>
    </source>
</evidence>
<feature type="region of interest" description="Disordered" evidence="1">
    <location>
        <begin position="1"/>
        <end position="42"/>
    </location>
</feature>
<dbReference type="STRING" id="1159556.A0A063C4J0"/>
<reference evidence="3" key="3">
    <citation type="submission" date="2020-03" db="EMBL/GenBank/DDBJ databases">
        <title>A mixture of massive structural variations and highly conserved coding sequences in Ustilaginoidea virens genome.</title>
        <authorList>
            <person name="Zhang K."/>
            <person name="Zhao Z."/>
            <person name="Zhang Z."/>
            <person name="Li Y."/>
            <person name="Hsiang T."/>
            <person name="Sun W."/>
        </authorList>
    </citation>
    <scope>NUCLEOTIDE SEQUENCE</scope>
    <source>
        <strain evidence="3">UV-8b</strain>
    </source>
</reference>
<feature type="compositionally biased region" description="Polar residues" evidence="1">
    <location>
        <begin position="172"/>
        <end position="189"/>
    </location>
</feature>
<dbReference type="RefSeq" id="XP_042997110.1">
    <property type="nucleotide sequence ID" value="XM_043141176.1"/>
</dbReference>
<proteinExistence type="predicted"/>
<dbReference type="PANTHER" id="PTHR42084:SF1">
    <property type="entry name" value="SERINE_THREONINE-PROTEIN KINASE PPK6"/>
    <property type="match status" value="1"/>
</dbReference>
<organism evidence="2 5">
    <name type="scientific">Ustilaginoidea virens</name>
    <name type="common">Rice false smut fungus</name>
    <name type="synonym">Villosiclava virens</name>
    <dbReference type="NCBI Taxonomy" id="1159556"/>
    <lineage>
        <taxon>Eukaryota</taxon>
        <taxon>Fungi</taxon>
        <taxon>Dikarya</taxon>
        <taxon>Ascomycota</taxon>
        <taxon>Pezizomycotina</taxon>
        <taxon>Sordariomycetes</taxon>
        <taxon>Hypocreomycetidae</taxon>
        <taxon>Hypocreales</taxon>
        <taxon>Clavicipitaceae</taxon>
        <taxon>Ustilaginoidea</taxon>
    </lineage>
</organism>
<dbReference type="EMBL" id="CP072755">
    <property type="protein sequence ID" value="QUC19437.1"/>
    <property type="molecule type" value="Genomic_DNA"/>
</dbReference>
<dbReference type="PANTHER" id="PTHR42084">
    <property type="entry name" value="YALI0E26631P"/>
    <property type="match status" value="1"/>
</dbReference>
<dbReference type="AlphaFoldDB" id="A0A063C4J0"/>
<feature type="region of interest" description="Disordered" evidence="1">
    <location>
        <begin position="252"/>
        <end position="288"/>
    </location>
</feature>
<protein>
    <submittedName>
        <fullName evidence="2">Uncharacterized protein</fullName>
    </submittedName>
</protein>
<feature type="compositionally biased region" description="Polar residues" evidence="1">
    <location>
        <begin position="55"/>
        <end position="75"/>
    </location>
</feature>
<feature type="region of interest" description="Disordered" evidence="1">
    <location>
        <begin position="302"/>
        <end position="386"/>
    </location>
</feature>
<evidence type="ECO:0000313" key="5">
    <source>
        <dbReference type="Proteomes" id="UP000054053"/>
    </source>
</evidence>
<dbReference type="EMBL" id="BBTG02000010">
    <property type="protein sequence ID" value="GAO13261.1"/>
    <property type="molecule type" value="Genomic_DNA"/>
</dbReference>
<feature type="compositionally biased region" description="Polar residues" evidence="1">
    <location>
        <begin position="9"/>
        <end position="29"/>
    </location>
</feature>
<reference evidence="2" key="1">
    <citation type="journal article" date="2016" name="Genome Announc.">
        <title>Genome Sequence of Ustilaginoidea virens IPU010, a Rice Pathogenic Fungus Causing False Smut.</title>
        <authorList>
            <person name="Kumagai T."/>
            <person name="Ishii T."/>
            <person name="Terai G."/>
            <person name="Umemura M."/>
            <person name="Machida M."/>
            <person name="Asai K."/>
        </authorList>
    </citation>
    <scope>NUCLEOTIDE SEQUENCE [LARGE SCALE GENOMIC DNA]</scope>
    <source>
        <strain evidence="2">IPU010</strain>
    </source>
</reference>
<dbReference type="OrthoDB" id="4958461at2759"/>
<name>A0A063C4J0_USTVR</name>
<sequence length="594" mass="64287">MSADLFAEFSSTSASTQPSDPFGSISGSAAQDRARAAHSPGLTVGVNANSLQLAPQWSTSQNSSNRLSGSHQLVQNPPPSMTHHLELQDDVWGDFEVAEQASNPPPSIVPEYQANSALPNATAWGSHDIEAGLQQRQRKSNKGLNSDIISGSLLSFESAGASEISTARESESFFQTQRENRANSTSSDPNVLFDADDFVLRGEEVIADEFDDFGDFETVGSAPETEPSLYAVSNPAIMLDLLELDSAPFQAPADDVTKRDPLPSAALPRFGTTTSKNSQSSKRTLNESKSFETGVAAIRSAHTAAKKTSATSSSKKLSVSPLKMASDDDDWAPWDDFSGGGESGVAKEQVTETPTPTKTAESWGWNTVGDGPSASVTKDDDDSPPPMNVPPPAILLGAFPELLNRGHALFRPVSSQGTSIKEQVLSNPRTVEFLQGYLLIATTAARIIAGRKHRWRRDRNLAKSMSISAAGSKGMKLAGLDKTQSAREDRETVDVLAAWKEHVGKLRSAVATANSVAKVYLRVPELAENFQIQTAKMGPTASKSCIICGLGREERITRVDFDVEDSFGEWWVDHWGHRACKNFWIQHEERLRQR</sequence>